<protein>
    <submittedName>
        <fullName evidence="2">Uncharacterized protein</fullName>
    </submittedName>
</protein>
<name>W2TM74_NECAM</name>
<gene>
    <name evidence="2" type="ORF">NECAME_07518</name>
</gene>
<reference evidence="3" key="1">
    <citation type="journal article" date="2014" name="Nat. Genet.">
        <title>Genome of the human hookworm Necator americanus.</title>
        <authorList>
            <person name="Tang Y.T."/>
            <person name="Gao X."/>
            <person name="Rosa B.A."/>
            <person name="Abubucker S."/>
            <person name="Hallsworth-Pepin K."/>
            <person name="Martin J."/>
            <person name="Tyagi R."/>
            <person name="Heizer E."/>
            <person name="Zhang X."/>
            <person name="Bhonagiri-Palsikar V."/>
            <person name="Minx P."/>
            <person name="Warren W.C."/>
            <person name="Wang Q."/>
            <person name="Zhan B."/>
            <person name="Hotez P.J."/>
            <person name="Sternberg P.W."/>
            <person name="Dougall A."/>
            <person name="Gaze S.T."/>
            <person name="Mulvenna J."/>
            <person name="Sotillo J."/>
            <person name="Ranganathan S."/>
            <person name="Rabelo E.M."/>
            <person name="Wilson R.K."/>
            <person name="Felgner P.L."/>
            <person name="Bethony J."/>
            <person name="Hawdon J.M."/>
            <person name="Gasser R.B."/>
            <person name="Loukas A."/>
            <person name="Mitreva M."/>
        </authorList>
    </citation>
    <scope>NUCLEOTIDE SEQUENCE [LARGE SCALE GENOMIC DNA]</scope>
</reference>
<keyword evidence="3" id="KW-1185">Reference proteome</keyword>
<proteinExistence type="predicted"/>
<evidence type="ECO:0000256" key="1">
    <source>
        <dbReference type="SAM" id="MobiDB-lite"/>
    </source>
</evidence>
<feature type="compositionally biased region" description="Basic and acidic residues" evidence="1">
    <location>
        <begin position="73"/>
        <end position="82"/>
    </location>
</feature>
<dbReference type="EMBL" id="KI658270">
    <property type="protein sequence ID" value="ETN83220.1"/>
    <property type="molecule type" value="Genomic_DNA"/>
</dbReference>
<dbReference type="Proteomes" id="UP000053676">
    <property type="component" value="Unassembled WGS sequence"/>
</dbReference>
<dbReference type="KEGG" id="nai:NECAME_07518"/>
<sequence>MALSTKWRAGAYRKPRSVKRKEAQLKEATSNTNKTPYYHNGQVWIPGGTGIEGTRNSQLPKANSIPKSKKERKYTECDEAKQ</sequence>
<organism evidence="2 3">
    <name type="scientific">Necator americanus</name>
    <name type="common">Human hookworm</name>
    <dbReference type="NCBI Taxonomy" id="51031"/>
    <lineage>
        <taxon>Eukaryota</taxon>
        <taxon>Metazoa</taxon>
        <taxon>Ecdysozoa</taxon>
        <taxon>Nematoda</taxon>
        <taxon>Chromadorea</taxon>
        <taxon>Rhabditida</taxon>
        <taxon>Rhabditina</taxon>
        <taxon>Rhabditomorpha</taxon>
        <taxon>Strongyloidea</taxon>
        <taxon>Ancylostomatidae</taxon>
        <taxon>Bunostominae</taxon>
        <taxon>Necator</taxon>
    </lineage>
</organism>
<feature type="region of interest" description="Disordered" evidence="1">
    <location>
        <begin position="1"/>
        <end position="82"/>
    </location>
</feature>
<evidence type="ECO:0000313" key="3">
    <source>
        <dbReference type="Proteomes" id="UP000053676"/>
    </source>
</evidence>
<accession>W2TM74</accession>
<dbReference type="AlphaFoldDB" id="W2TM74"/>
<evidence type="ECO:0000313" key="2">
    <source>
        <dbReference type="EMBL" id="ETN83220.1"/>
    </source>
</evidence>